<evidence type="ECO:0000313" key="4">
    <source>
        <dbReference type="Proteomes" id="UP000292886"/>
    </source>
</evidence>
<keyword evidence="1" id="KW-0732">Signal</keyword>
<dbReference type="Gene3D" id="2.60.40.10">
    <property type="entry name" value="Immunoglobulins"/>
    <property type="match status" value="1"/>
</dbReference>
<dbReference type="AlphaFoldDB" id="A0A4P6YWK9"/>
<dbReference type="EMBL" id="CP037940">
    <property type="protein sequence ID" value="QBO37181.1"/>
    <property type="molecule type" value="Genomic_DNA"/>
</dbReference>
<evidence type="ECO:0000256" key="1">
    <source>
        <dbReference type="SAM" id="SignalP"/>
    </source>
</evidence>
<keyword evidence="4" id="KW-1185">Reference proteome</keyword>
<reference evidence="4" key="1">
    <citation type="submission" date="2019-03" db="EMBL/GenBank/DDBJ databases">
        <title>Weissella sp. 26KH-42 Genome sequencing.</title>
        <authorList>
            <person name="Heo J."/>
            <person name="Kim S.-J."/>
            <person name="Kim J.-S."/>
            <person name="Hong S.-B."/>
            <person name="Kwon S.-W."/>
        </authorList>
    </citation>
    <scope>NUCLEOTIDE SEQUENCE [LARGE SCALE GENOMIC DNA]</scope>
    <source>
        <strain evidence="4">26KH-42</strain>
    </source>
</reference>
<evidence type="ECO:0000259" key="2">
    <source>
        <dbReference type="Pfam" id="PF17936"/>
    </source>
</evidence>
<sequence>MKLKKISALSLVTVFALSALGTPVHAAKLQKLPAKTSVSALYVNKQTITGSTAKGATIKLAKSNGKLVKQVKANKKGNFKLKLTKKIKAKKNQNFKVTITKKGYKTKVFLVKAQAFQFDINKVYHLKKEIKLKTAAKATVTVYQVSGKKQIKLASKKATKAGNATIKYTKNLKAGSKLVIKSTLKKQTLKKTVKIAKSNVPTLSGIAKEYFAGTINLKGKSLKNATIKISYQTASGKQNVNVKTDKQGKFTKQLKNVAAGTTLSARVANNLVGTSKTVTAKISAHTVVLHNHSNLTAVFKANPHMVELDLTQLDLKSDQGDKMVELVDAMHNLDNLATINFAGATVNFNNLLVLNDQLKSNTPLSIMGTFTSLNLENVQITNSNFTKDELEQELAKSSMFGYISNWNTVTVS</sequence>
<feature type="signal peptide" evidence="1">
    <location>
        <begin position="1"/>
        <end position="26"/>
    </location>
</feature>
<protein>
    <recommendedName>
        <fullName evidence="2">Bacterial Ig domain-containing protein</fullName>
    </recommendedName>
</protein>
<proteinExistence type="predicted"/>
<gene>
    <name evidence="3" type="ORF">EQG49_12310</name>
</gene>
<dbReference type="RefSeq" id="WP_133364258.1">
    <property type="nucleotide sequence ID" value="NZ_CP037940.1"/>
</dbReference>
<dbReference type="InterPro" id="IPR013783">
    <property type="entry name" value="Ig-like_fold"/>
</dbReference>
<dbReference type="Pfam" id="PF17936">
    <property type="entry name" value="Big_6"/>
    <property type="match status" value="1"/>
</dbReference>
<feature type="domain" description="Bacterial Ig" evidence="2">
    <location>
        <begin position="33"/>
        <end position="100"/>
    </location>
</feature>
<dbReference type="KEGG" id="wei:EQG49_12310"/>
<feature type="chain" id="PRO_5020207537" description="Bacterial Ig domain-containing protein" evidence="1">
    <location>
        <begin position="27"/>
        <end position="412"/>
    </location>
</feature>
<organism evidence="3 4">
    <name type="scientific">Periweissella cryptocerci</name>
    <dbReference type="NCBI Taxonomy" id="2506420"/>
    <lineage>
        <taxon>Bacteria</taxon>
        <taxon>Bacillati</taxon>
        <taxon>Bacillota</taxon>
        <taxon>Bacilli</taxon>
        <taxon>Lactobacillales</taxon>
        <taxon>Lactobacillaceae</taxon>
        <taxon>Periweissella</taxon>
    </lineage>
</organism>
<dbReference type="InterPro" id="IPR041498">
    <property type="entry name" value="Big_6"/>
</dbReference>
<name>A0A4P6YWK9_9LACO</name>
<accession>A0A4P6YWK9</accession>
<evidence type="ECO:0000313" key="3">
    <source>
        <dbReference type="EMBL" id="QBO37181.1"/>
    </source>
</evidence>
<dbReference type="Proteomes" id="UP000292886">
    <property type="component" value="Chromosome"/>
</dbReference>